<dbReference type="RefSeq" id="WP_212533586.1">
    <property type="nucleotide sequence ID" value="NZ_JAGSOG010000384.1"/>
</dbReference>
<evidence type="ECO:0000256" key="4">
    <source>
        <dbReference type="SAM" id="MobiDB-lite"/>
    </source>
</evidence>
<comment type="caution">
    <text evidence="7">The sequence shown here is derived from an EMBL/GenBank/DDBJ whole genome shotgun (WGS) entry which is preliminary data.</text>
</comment>
<evidence type="ECO:0000256" key="1">
    <source>
        <dbReference type="ARBA" id="ARBA00005336"/>
    </source>
</evidence>
<feature type="signal peptide" evidence="5">
    <location>
        <begin position="1"/>
        <end position="29"/>
    </location>
</feature>
<dbReference type="InterPro" id="IPR036962">
    <property type="entry name" value="Glyco_hydro_3_N_sf"/>
</dbReference>
<keyword evidence="3" id="KW-0326">Glycosidase</keyword>
<name>A0A941EXP3_9ACTN</name>
<gene>
    <name evidence="7" type="ORF">KDL01_38140</name>
</gene>
<feature type="compositionally biased region" description="Low complexity" evidence="4">
    <location>
        <begin position="53"/>
        <end position="75"/>
    </location>
</feature>
<proteinExistence type="inferred from homology"/>
<comment type="similarity">
    <text evidence="1">Belongs to the glycosyl hydrolase 3 family.</text>
</comment>
<dbReference type="PANTHER" id="PTHR30480:SF14">
    <property type="entry name" value="HYDROLASE, PUTATIVE (AFU_ORTHOLOGUE AFUA_4G13770)-RELATED"/>
    <property type="match status" value="1"/>
</dbReference>
<dbReference type="InterPro" id="IPR050226">
    <property type="entry name" value="NagZ_Beta-hexosaminidase"/>
</dbReference>
<reference evidence="7" key="1">
    <citation type="submission" date="2021-04" db="EMBL/GenBank/DDBJ databases">
        <title>Genome based classification of Actinospica acidithermotolerans sp. nov., an actinobacterium isolated from an Indonesian hot spring.</title>
        <authorList>
            <person name="Kusuma A.B."/>
            <person name="Putra K.E."/>
            <person name="Nafisah S."/>
            <person name="Loh J."/>
            <person name="Nouioui I."/>
            <person name="Goodfellow M."/>
        </authorList>
    </citation>
    <scope>NUCLEOTIDE SEQUENCE</scope>
    <source>
        <strain evidence="7">CSCA 57</strain>
    </source>
</reference>
<dbReference type="Proteomes" id="UP000675781">
    <property type="component" value="Unassembled WGS sequence"/>
</dbReference>
<dbReference type="Gene3D" id="3.20.20.300">
    <property type="entry name" value="Glycoside hydrolase, family 3, N-terminal domain"/>
    <property type="match status" value="1"/>
</dbReference>
<keyword evidence="8" id="KW-1185">Reference proteome</keyword>
<evidence type="ECO:0000256" key="2">
    <source>
        <dbReference type="ARBA" id="ARBA00022801"/>
    </source>
</evidence>
<evidence type="ECO:0000256" key="5">
    <source>
        <dbReference type="SAM" id="SignalP"/>
    </source>
</evidence>
<evidence type="ECO:0000256" key="3">
    <source>
        <dbReference type="ARBA" id="ARBA00023295"/>
    </source>
</evidence>
<dbReference type="GO" id="GO:0009254">
    <property type="term" value="P:peptidoglycan turnover"/>
    <property type="evidence" value="ECO:0007669"/>
    <property type="project" value="TreeGrafter"/>
</dbReference>
<organism evidence="7 8">
    <name type="scientific">Actinospica durhamensis</name>
    <dbReference type="NCBI Taxonomy" id="1508375"/>
    <lineage>
        <taxon>Bacteria</taxon>
        <taxon>Bacillati</taxon>
        <taxon>Actinomycetota</taxon>
        <taxon>Actinomycetes</taxon>
        <taxon>Catenulisporales</taxon>
        <taxon>Actinospicaceae</taxon>
        <taxon>Actinospica</taxon>
    </lineage>
</organism>
<accession>A0A941EXP3</accession>
<dbReference type="PANTHER" id="PTHR30480">
    <property type="entry name" value="BETA-HEXOSAMINIDASE-RELATED"/>
    <property type="match status" value="1"/>
</dbReference>
<evidence type="ECO:0000313" key="7">
    <source>
        <dbReference type="EMBL" id="MBR7839146.1"/>
    </source>
</evidence>
<protein>
    <submittedName>
        <fullName evidence="7">Beta-N-acetylhexosaminidase</fullName>
    </submittedName>
</protein>
<keyword evidence="2" id="KW-0378">Hydrolase</keyword>
<feature type="compositionally biased region" description="Gly residues" evidence="4">
    <location>
        <begin position="36"/>
        <end position="52"/>
    </location>
</feature>
<dbReference type="EMBL" id="JAGSOG010000384">
    <property type="protein sequence ID" value="MBR7839146.1"/>
    <property type="molecule type" value="Genomic_DNA"/>
</dbReference>
<feature type="region of interest" description="Disordered" evidence="4">
    <location>
        <begin position="29"/>
        <end position="76"/>
    </location>
</feature>
<feature type="chain" id="PRO_5037567022" evidence="5">
    <location>
        <begin position="30"/>
        <end position="409"/>
    </location>
</feature>
<dbReference type="GO" id="GO:0005975">
    <property type="term" value="P:carbohydrate metabolic process"/>
    <property type="evidence" value="ECO:0007669"/>
    <property type="project" value="InterPro"/>
</dbReference>
<sequence length="409" mass="41033">PHSRRPRAAAAALLLTFACAVTGCSSGNAAPEVSGSGSGSSSGSGSGAGTGAGQSSNAASSTAAKSGSASPSASSLTPMQLAGQRVIYSYAGLTPPSSLLKLIREGEVGGVIFFSPNISSASQLAGVVKTLEAAQEQSPVHLPLLLMTDQEGGEIRRIAGGQPTDSEKQIGASSDVVQAASQAGSGAAGTLKSAGLNMNLAPVLDVFSSPGDFDDQFGRSYSSDPTVVSAAGSAFITAQQADGVAATAKHFPGLGTAPTSADTDFEPVTLNASLDRLRSVDEEPYKAAIAAGVDVVMVSWAVYPVLDDRPAGLSSVVVQQELRDRLGFKGVTVTDALEAGALKAYGGPGTRAVDAALAGMDLIMCSEQNPTQGEQATEALAAALQDGKLGSSGFDAAVNRLWALRQKLS</sequence>
<evidence type="ECO:0000259" key="6">
    <source>
        <dbReference type="Pfam" id="PF00933"/>
    </source>
</evidence>
<feature type="domain" description="Glycoside hydrolase family 3 N-terminal" evidence="6">
    <location>
        <begin position="100"/>
        <end position="402"/>
    </location>
</feature>
<dbReference type="InterPro" id="IPR017853">
    <property type="entry name" value="GH"/>
</dbReference>
<dbReference type="SUPFAM" id="SSF51445">
    <property type="entry name" value="(Trans)glycosidases"/>
    <property type="match status" value="1"/>
</dbReference>
<keyword evidence="5" id="KW-0732">Signal</keyword>
<dbReference type="AlphaFoldDB" id="A0A941EXP3"/>
<dbReference type="GO" id="GO:0004553">
    <property type="term" value="F:hydrolase activity, hydrolyzing O-glycosyl compounds"/>
    <property type="evidence" value="ECO:0007669"/>
    <property type="project" value="InterPro"/>
</dbReference>
<dbReference type="Pfam" id="PF00933">
    <property type="entry name" value="Glyco_hydro_3"/>
    <property type="match status" value="1"/>
</dbReference>
<evidence type="ECO:0000313" key="8">
    <source>
        <dbReference type="Proteomes" id="UP000675781"/>
    </source>
</evidence>
<feature type="non-terminal residue" evidence="7">
    <location>
        <position position="1"/>
    </location>
</feature>
<dbReference type="InterPro" id="IPR001764">
    <property type="entry name" value="Glyco_hydro_3_N"/>
</dbReference>